<dbReference type="SUPFAM" id="SSF51182">
    <property type="entry name" value="RmlC-like cupins"/>
    <property type="match status" value="1"/>
</dbReference>
<evidence type="ECO:0000256" key="2">
    <source>
        <dbReference type="ARBA" id="ARBA00010291"/>
    </source>
</evidence>
<feature type="compositionally biased region" description="Polar residues" evidence="7">
    <location>
        <begin position="67"/>
        <end position="97"/>
    </location>
</feature>
<dbReference type="Gene3D" id="2.60.120.10">
    <property type="entry name" value="Jelly Rolls"/>
    <property type="match status" value="1"/>
</dbReference>
<dbReference type="Pfam" id="PF11699">
    <property type="entry name" value="CENP-C_C"/>
    <property type="match status" value="1"/>
</dbReference>
<evidence type="ECO:0000256" key="7">
    <source>
        <dbReference type="SAM" id="MobiDB-lite"/>
    </source>
</evidence>
<dbReference type="CDD" id="cd06993">
    <property type="entry name" value="cupin_CENP-C_C"/>
    <property type="match status" value="1"/>
</dbReference>
<feature type="region of interest" description="Disordered" evidence="7">
    <location>
        <begin position="497"/>
        <end position="547"/>
    </location>
</feature>
<feature type="compositionally biased region" description="Basic residues" evidence="7">
    <location>
        <begin position="725"/>
        <end position="738"/>
    </location>
</feature>
<dbReference type="InterPro" id="IPR025974">
    <property type="entry name" value="Mif2/CENP-C_cupin"/>
</dbReference>
<feature type="compositionally biased region" description="Polar residues" evidence="7">
    <location>
        <begin position="154"/>
        <end position="165"/>
    </location>
</feature>
<evidence type="ECO:0000256" key="3">
    <source>
        <dbReference type="ARBA" id="ARBA00023125"/>
    </source>
</evidence>
<dbReference type="GO" id="GO:0019237">
    <property type="term" value="F:centromeric DNA binding"/>
    <property type="evidence" value="ECO:0007669"/>
    <property type="project" value="InterPro"/>
</dbReference>
<dbReference type="PANTHER" id="PTHR16684">
    <property type="entry name" value="CENTROMERE PROTEIN C"/>
    <property type="match status" value="1"/>
</dbReference>
<comment type="caution">
    <text evidence="9">The sequence shown here is derived from an EMBL/GenBank/DDBJ whole genome shotgun (WGS) entry which is preliminary data.</text>
</comment>
<feature type="compositionally biased region" description="Acidic residues" evidence="7">
    <location>
        <begin position="382"/>
        <end position="393"/>
    </location>
</feature>
<feature type="region of interest" description="Disordered" evidence="7">
    <location>
        <begin position="1"/>
        <end position="33"/>
    </location>
</feature>
<keyword evidence="3" id="KW-0238">DNA-binding</keyword>
<proteinExistence type="inferred from homology"/>
<reference evidence="9 10" key="1">
    <citation type="journal article" date="2024" name="bioRxiv">
        <title>Comparative genomics of Cryptococcus and Kwoniella reveals pathogenesis evolution and contrasting karyotype dynamics via intercentromeric recombination or chromosome fusion.</title>
        <authorList>
            <person name="Coelho M.A."/>
            <person name="David-Palma M."/>
            <person name="Shea T."/>
            <person name="Bowers K."/>
            <person name="McGinley-Smith S."/>
            <person name="Mohammad A.W."/>
            <person name="Gnirke A."/>
            <person name="Yurkov A.M."/>
            <person name="Nowrousian M."/>
            <person name="Sun S."/>
            <person name="Cuomo C.A."/>
            <person name="Heitman J."/>
        </authorList>
    </citation>
    <scope>NUCLEOTIDE SEQUENCE [LARGE SCALE GENOMIC DNA]</scope>
    <source>
        <strain evidence="9 10">CBS 13917</strain>
    </source>
</reference>
<dbReference type="GeneID" id="92179808"/>
<organism evidence="9 10">
    <name type="scientific">Kwoniella newhampshirensis</name>
    <dbReference type="NCBI Taxonomy" id="1651941"/>
    <lineage>
        <taxon>Eukaryota</taxon>
        <taxon>Fungi</taxon>
        <taxon>Dikarya</taxon>
        <taxon>Basidiomycota</taxon>
        <taxon>Agaricomycotina</taxon>
        <taxon>Tremellomycetes</taxon>
        <taxon>Tremellales</taxon>
        <taxon>Cryptococcaceae</taxon>
        <taxon>Kwoniella</taxon>
    </lineage>
</organism>
<comment type="function">
    <text evidence="5">Component of the kinetochore, a multiprotein complex that assembles on centromeric DNA and attaches chromosomes to spindle microtubules, mediating chromosome segregation and sister chromatid segregation during meiosis and mitosis. Component of the inner kinetochore constitutive centromere-associated network (CCAN), which serves as a structural platform for outer kinetochore assembly.</text>
</comment>
<dbReference type="AlphaFoldDB" id="A0AAW0Z1T1"/>
<feature type="domain" description="Mif2/CENP-C cupin" evidence="8">
    <location>
        <begin position="579"/>
        <end position="666"/>
    </location>
</feature>
<dbReference type="GO" id="GO:0051382">
    <property type="term" value="P:kinetochore assembly"/>
    <property type="evidence" value="ECO:0007669"/>
    <property type="project" value="InterPro"/>
</dbReference>
<protein>
    <recommendedName>
        <fullName evidence="6">CENP-C homolog</fullName>
    </recommendedName>
</protein>
<feature type="compositionally biased region" description="Acidic residues" evidence="7">
    <location>
        <begin position="316"/>
        <end position="343"/>
    </location>
</feature>
<keyword evidence="10" id="KW-1185">Reference proteome</keyword>
<evidence type="ECO:0000256" key="1">
    <source>
        <dbReference type="ARBA" id="ARBA00004123"/>
    </source>
</evidence>
<dbReference type="FunFam" id="2.60.120.10:FF:000033">
    <property type="entry name" value="Centromere protein C 1"/>
    <property type="match status" value="1"/>
</dbReference>
<dbReference type="KEGG" id="kne:92179808"/>
<dbReference type="InterPro" id="IPR014710">
    <property type="entry name" value="RmlC-like_jellyroll"/>
</dbReference>
<evidence type="ECO:0000313" key="10">
    <source>
        <dbReference type="Proteomes" id="UP001388673"/>
    </source>
</evidence>
<evidence type="ECO:0000256" key="4">
    <source>
        <dbReference type="ARBA" id="ARBA00023242"/>
    </source>
</evidence>
<dbReference type="InterPro" id="IPR011051">
    <property type="entry name" value="RmlC_Cupin_sf"/>
</dbReference>
<gene>
    <name evidence="9" type="ORF">IAR55_002550</name>
</gene>
<dbReference type="GO" id="GO:0005634">
    <property type="term" value="C:nucleus"/>
    <property type="evidence" value="ECO:0007669"/>
    <property type="project" value="UniProtKB-SubCell"/>
</dbReference>
<sequence>MAQSTPGRRARDDKYLPFNPNPKDLGTRSGIAMPKDVLRTADGYEEPSEFFRSPGTVVDGDQTVNFSSFGARTPRTPGSRSAYTAETPGTTGTNVITPGNARRSTRARMSDLDSGMEDEDQDGMQTEDLLVDEDELEMATPGQYFPNHDPPSVTLPSRSRLQPASPQVDLGFDNIPSPSRRTRSSPRKPTTIGVNYKPSPAKSALSRLQEEDGDASPTSSPRGGEDISTQDLDDTMASQALASSPLRSTQTVNGSLAKNRKSPNRSQPQNTRRKTNGNAAAEPEHEEDDEEADVGHARDRMSLASRRSNVTRNGAEDDEDLDESDNDNAPETFEYDDAMDDYGESGADASLMVDDTAAGGGPDEDEDEGVELEEQAMAAEERSEDEEEQEEVEERAVVKKKGRPKNAPQPVRTRNRETGVREGSVAPKPKKTRVSQIGVADESDTEDGYHGNFVTRRSQRQHFKPLAFWRGEKFEYQPGPGLAVIKELIEFPEEPHKPLGAQKRSRSGRSVSAAPAGKATKKKQRGDSEEGDYNAEEGWDNQTDPTGIIVAYPGHEEIHRKIAAPKKLLEPKMVQGGTFKYQKVFGEGQFMAAGVVYIPPGQKKATKPSKDNAYVFHVIQGAVQVTIHRTSFVMAPGGQFLVPRGNEYCIENISLENKEVQLFFAQARKIRAGEEDMEGRPDIVIGSSVPPQGRKGKKMTSVRAGSENESEEGSGGDTEREVVTKAKKGARKSVGARR</sequence>
<dbReference type="Proteomes" id="UP001388673">
    <property type="component" value="Unassembled WGS sequence"/>
</dbReference>
<keyword evidence="4" id="KW-0539">Nucleus</keyword>
<comment type="similarity">
    <text evidence="2">Belongs to the CENP-C/MIF2 family.</text>
</comment>
<accession>A0AAW0Z1T1</accession>
<evidence type="ECO:0000259" key="8">
    <source>
        <dbReference type="Pfam" id="PF11699"/>
    </source>
</evidence>
<dbReference type="GO" id="GO:0000776">
    <property type="term" value="C:kinetochore"/>
    <property type="evidence" value="ECO:0007669"/>
    <property type="project" value="InterPro"/>
</dbReference>
<feature type="compositionally biased region" description="Polar residues" evidence="7">
    <location>
        <begin position="236"/>
        <end position="256"/>
    </location>
</feature>
<comment type="subcellular location">
    <subcellularLocation>
        <location evidence="1">Nucleus</location>
    </subcellularLocation>
</comment>
<feature type="compositionally biased region" description="Acidic residues" evidence="7">
    <location>
        <begin position="529"/>
        <end position="539"/>
    </location>
</feature>
<feature type="region of interest" description="Disordered" evidence="7">
    <location>
        <begin position="681"/>
        <end position="738"/>
    </location>
</feature>
<dbReference type="EMBL" id="JBCAWK010000004">
    <property type="protein sequence ID" value="KAK8861727.1"/>
    <property type="molecule type" value="Genomic_DNA"/>
</dbReference>
<feature type="compositionally biased region" description="Acidic residues" evidence="7">
    <location>
        <begin position="362"/>
        <end position="374"/>
    </location>
</feature>
<name>A0AAW0Z1T1_9TREE</name>
<evidence type="ECO:0000313" key="9">
    <source>
        <dbReference type="EMBL" id="KAK8861727.1"/>
    </source>
</evidence>
<dbReference type="GO" id="GO:0051315">
    <property type="term" value="P:attachment of mitotic spindle microtubules to kinetochore"/>
    <property type="evidence" value="ECO:0007669"/>
    <property type="project" value="TreeGrafter"/>
</dbReference>
<feature type="region of interest" description="Disordered" evidence="7">
    <location>
        <begin position="67"/>
        <end position="456"/>
    </location>
</feature>
<evidence type="ECO:0000256" key="6">
    <source>
        <dbReference type="ARBA" id="ARBA00075033"/>
    </source>
</evidence>
<dbReference type="PANTHER" id="PTHR16684:SF11">
    <property type="entry name" value="CENTROMERE PROTEIN C"/>
    <property type="match status" value="1"/>
</dbReference>
<dbReference type="GO" id="GO:0051455">
    <property type="term" value="P:spindle attachment to meiosis I kinetochore"/>
    <property type="evidence" value="ECO:0007669"/>
    <property type="project" value="TreeGrafter"/>
</dbReference>
<dbReference type="RefSeq" id="XP_066804352.1">
    <property type="nucleotide sequence ID" value="XM_066945663.1"/>
</dbReference>
<evidence type="ECO:0000256" key="5">
    <source>
        <dbReference type="ARBA" id="ARBA00057947"/>
    </source>
</evidence>
<dbReference type="InterPro" id="IPR028386">
    <property type="entry name" value="CENP-C/Mif2/cnp3"/>
</dbReference>